<dbReference type="eggNOG" id="KOG4028">
    <property type="taxonomic scope" value="Eukaryota"/>
</dbReference>
<keyword evidence="2 6" id="KW-0732">Signal</keyword>
<name>A0A0R1DJU4_DROYA</name>
<proteinExistence type="inferred from homology"/>
<feature type="signal peptide" evidence="6">
    <location>
        <begin position="1"/>
        <end position="19"/>
    </location>
</feature>
<evidence type="ECO:0000256" key="1">
    <source>
        <dbReference type="ARBA" id="ARBA00007633"/>
    </source>
</evidence>
<dbReference type="Pfam" id="PF25752">
    <property type="entry name" value="DUF1619_N"/>
    <property type="match status" value="1"/>
</dbReference>
<evidence type="ECO:0000259" key="8">
    <source>
        <dbReference type="Pfam" id="PF25752"/>
    </source>
</evidence>
<gene>
    <name evidence="9" type="primary">Dyak\GE28623</name>
    <name evidence="9" type="synonym">GE28623</name>
    <name evidence="9" type="ORF">Dyak_GE28623</name>
</gene>
<protein>
    <submittedName>
        <fullName evidence="9">Uncharacterized protein</fullName>
    </submittedName>
</protein>
<dbReference type="InterPro" id="IPR040354">
    <property type="entry name" value="TCTN1-3"/>
</dbReference>
<evidence type="ECO:0000313" key="10">
    <source>
        <dbReference type="Proteomes" id="UP000002282"/>
    </source>
</evidence>
<dbReference type="GO" id="GO:0007288">
    <property type="term" value="P:sperm axoneme assembly"/>
    <property type="evidence" value="ECO:0007669"/>
    <property type="project" value="EnsemblMetazoa"/>
</dbReference>
<dbReference type="Pfam" id="PF07773">
    <property type="entry name" value="TCTN_DUF1619"/>
    <property type="match status" value="1"/>
</dbReference>
<evidence type="ECO:0000256" key="6">
    <source>
        <dbReference type="SAM" id="SignalP"/>
    </source>
</evidence>
<keyword evidence="10" id="KW-1185">Reference proteome</keyword>
<dbReference type="KEGG" id="dya:Dyak_GE28623"/>
<feature type="chain" id="PRO_5006402617" evidence="6">
    <location>
        <begin position="20"/>
        <end position="662"/>
    </location>
</feature>
<sequence>MKEVLLLAVLCLATYHTHAIKIGISHTYNTTLSPTASTTTEPPATTGAPSSEAPVSSISTLPEAEVTTTTPAITFPPRVPQKPKVAVALPTTSTTSDAEALPLNSTEATTSLPKAVDHTYYYCSCDLQAGRCDLNCCCDTDCPPETRQVFNCLPSALLPQLESRLEDFQYTHGLPTCQINDGWLCVFRSNTKATKSRPQDMNIDTSQYRKWRDNLEYQESDYTQSRPVAGHYKFGQPLQLWQPETNQLATFELPAAYEGPNCQLKQSIWHLQSISNVCRMKDSAQLQESIWSLLNQTSTYEVLSKPRDLEEQEVKGLIVQVCLKGGEKALRCLERGNDTQLDIIVDQVHLQLVHNYTHILEAKLLLEEAKLTEDDNEPLWLRYNVEFITLNESLAKTTSGPLGYLPGSPVILSRLSPQNSSQDMQLISYHHSNRNIKEFHWLSLPSRKPRGSSCQRKLDHKEALRFGVDLLTRCELHHTAPVLQEHANHTEYCQDLQAQIWSMLLPHNCTQLEDVAKMFVSQLGRPEPDKWLPMQVRYPENAHEMPPPVQAVYDEMRQSLSCRNIFLSIGYEFNVADLALVEGRVPHQRVLQHARLVLGQRHDLEFDTSEMEVALPLSVSAMFYRMHRKALSNGAAVETAGHLGLLVMLYLGTALSSRLVLG</sequence>
<organism evidence="9 10">
    <name type="scientific">Drosophila yakuba</name>
    <name type="common">Fruit fly</name>
    <dbReference type="NCBI Taxonomy" id="7245"/>
    <lineage>
        <taxon>Eukaryota</taxon>
        <taxon>Metazoa</taxon>
        <taxon>Ecdysozoa</taxon>
        <taxon>Arthropoda</taxon>
        <taxon>Hexapoda</taxon>
        <taxon>Insecta</taxon>
        <taxon>Pterygota</taxon>
        <taxon>Neoptera</taxon>
        <taxon>Endopterygota</taxon>
        <taxon>Diptera</taxon>
        <taxon>Brachycera</taxon>
        <taxon>Muscomorpha</taxon>
        <taxon>Ephydroidea</taxon>
        <taxon>Drosophilidae</taxon>
        <taxon>Drosophila</taxon>
        <taxon>Sophophora</taxon>
    </lineage>
</organism>
<feature type="domain" description="Tectonic-1-3" evidence="7">
    <location>
        <begin position="229"/>
        <end position="389"/>
    </location>
</feature>
<reference evidence="9 10" key="1">
    <citation type="journal article" date="2007" name="Nature">
        <title>Evolution of genes and genomes on the Drosophila phylogeny.</title>
        <authorList>
            <consortium name="Drosophila 12 Genomes Consortium"/>
            <person name="Clark A.G."/>
            <person name="Eisen M.B."/>
            <person name="Smith D.R."/>
            <person name="Bergman C.M."/>
            <person name="Oliver B."/>
            <person name="Markow T.A."/>
            <person name="Kaufman T.C."/>
            <person name="Kellis M."/>
            <person name="Gelbart W."/>
            <person name="Iyer V.N."/>
            <person name="Pollard D.A."/>
            <person name="Sackton T.B."/>
            <person name="Larracuente A.M."/>
            <person name="Singh N.D."/>
            <person name="Abad J.P."/>
            <person name="Abt D.N."/>
            <person name="Adryan B."/>
            <person name="Aguade M."/>
            <person name="Akashi H."/>
            <person name="Anderson W.W."/>
            <person name="Aquadro C.F."/>
            <person name="Ardell D.H."/>
            <person name="Arguello R."/>
            <person name="Artieri C.G."/>
            <person name="Barbash D.A."/>
            <person name="Barker D."/>
            <person name="Barsanti P."/>
            <person name="Batterham P."/>
            <person name="Batzoglou S."/>
            <person name="Begun D."/>
            <person name="Bhutkar A."/>
            <person name="Blanco E."/>
            <person name="Bosak S.A."/>
            <person name="Bradley R.K."/>
            <person name="Brand A.D."/>
            <person name="Brent M.R."/>
            <person name="Brooks A.N."/>
            <person name="Brown R.H."/>
            <person name="Butlin R.K."/>
            <person name="Caggese C."/>
            <person name="Calvi B.R."/>
            <person name="Bernardo de Carvalho A."/>
            <person name="Caspi A."/>
            <person name="Castrezana S."/>
            <person name="Celniker S.E."/>
            <person name="Chang J.L."/>
            <person name="Chapple C."/>
            <person name="Chatterji S."/>
            <person name="Chinwalla A."/>
            <person name="Civetta A."/>
            <person name="Clifton S.W."/>
            <person name="Comeron J.M."/>
            <person name="Costello J.C."/>
            <person name="Coyne J.A."/>
            <person name="Daub J."/>
            <person name="David R.G."/>
            <person name="Delcher A.L."/>
            <person name="Delehaunty K."/>
            <person name="Do C.B."/>
            <person name="Ebling H."/>
            <person name="Edwards K."/>
            <person name="Eickbush T."/>
            <person name="Evans J.D."/>
            <person name="Filipski A."/>
            <person name="Findeiss S."/>
            <person name="Freyhult E."/>
            <person name="Fulton L."/>
            <person name="Fulton R."/>
            <person name="Garcia A.C."/>
            <person name="Gardiner A."/>
            <person name="Garfield D.A."/>
            <person name="Garvin B.E."/>
            <person name="Gibson G."/>
            <person name="Gilbert D."/>
            <person name="Gnerre S."/>
            <person name="Godfrey J."/>
            <person name="Good R."/>
            <person name="Gotea V."/>
            <person name="Gravely B."/>
            <person name="Greenberg A.J."/>
            <person name="Griffiths-Jones S."/>
            <person name="Gross S."/>
            <person name="Guigo R."/>
            <person name="Gustafson E.A."/>
            <person name="Haerty W."/>
            <person name="Hahn M.W."/>
            <person name="Halligan D.L."/>
            <person name="Halpern A.L."/>
            <person name="Halter G.M."/>
            <person name="Han M.V."/>
            <person name="Heger A."/>
            <person name="Hillier L."/>
            <person name="Hinrichs A.S."/>
            <person name="Holmes I."/>
            <person name="Hoskins R.A."/>
            <person name="Hubisz M.J."/>
            <person name="Hultmark D."/>
            <person name="Huntley M.A."/>
            <person name="Jaffe D.B."/>
            <person name="Jagadeeshan S."/>
            <person name="Jeck W.R."/>
            <person name="Johnson J."/>
            <person name="Jones C.D."/>
            <person name="Jordan W.C."/>
            <person name="Karpen G.H."/>
            <person name="Kataoka E."/>
            <person name="Keightley P.D."/>
            <person name="Kheradpour P."/>
            <person name="Kirkness E.F."/>
            <person name="Koerich L.B."/>
            <person name="Kristiansen K."/>
            <person name="Kudrna D."/>
            <person name="Kulathinal R.J."/>
            <person name="Kumar S."/>
            <person name="Kwok R."/>
            <person name="Lander E."/>
            <person name="Langley C.H."/>
            <person name="Lapoint R."/>
            <person name="Lazzaro B.P."/>
            <person name="Lee S.J."/>
            <person name="Levesque L."/>
            <person name="Li R."/>
            <person name="Lin C.F."/>
            <person name="Lin M.F."/>
            <person name="Lindblad-Toh K."/>
            <person name="Llopart A."/>
            <person name="Long M."/>
            <person name="Low L."/>
            <person name="Lozovsky E."/>
            <person name="Lu J."/>
            <person name="Luo M."/>
            <person name="Machado C.A."/>
            <person name="Makalowski W."/>
            <person name="Marzo M."/>
            <person name="Matsuda M."/>
            <person name="Matzkin L."/>
            <person name="McAllister B."/>
            <person name="McBride C.S."/>
            <person name="McKernan B."/>
            <person name="McKernan K."/>
            <person name="Mendez-Lago M."/>
            <person name="Minx P."/>
            <person name="Mollenhauer M.U."/>
            <person name="Montooth K."/>
            <person name="Mount S.M."/>
            <person name="Mu X."/>
            <person name="Myers E."/>
            <person name="Negre B."/>
            <person name="Newfeld S."/>
            <person name="Nielsen R."/>
            <person name="Noor M.A."/>
            <person name="O'Grady P."/>
            <person name="Pachter L."/>
            <person name="Papaceit M."/>
            <person name="Parisi M.J."/>
            <person name="Parisi M."/>
            <person name="Parts L."/>
            <person name="Pedersen J.S."/>
            <person name="Pesole G."/>
            <person name="Phillippy A.M."/>
            <person name="Ponting C.P."/>
            <person name="Pop M."/>
            <person name="Porcelli D."/>
            <person name="Powell J.R."/>
            <person name="Prohaska S."/>
            <person name="Pruitt K."/>
            <person name="Puig M."/>
            <person name="Quesneville H."/>
            <person name="Ram K.R."/>
            <person name="Rand D."/>
            <person name="Rasmussen M.D."/>
            <person name="Reed L.K."/>
            <person name="Reenan R."/>
            <person name="Reily A."/>
            <person name="Remington K.A."/>
            <person name="Rieger T.T."/>
            <person name="Ritchie M.G."/>
            <person name="Robin C."/>
            <person name="Rogers Y.H."/>
            <person name="Rohde C."/>
            <person name="Rozas J."/>
            <person name="Rubenfield M.J."/>
            <person name="Ruiz A."/>
            <person name="Russo S."/>
            <person name="Salzberg S.L."/>
            <person name="Sanchez-Gracia A."/>
            <person name="Saranga D.J."/>
            <person name="Sato H."/>
            <person name="Schaeffer S.W."/>
            <person name="Schatz M.C."/>
            <person name="Schlenke T."/>
            <person name="Schwartz R."/>
            <person name="Segarra C."/>
            <person name="Singh R.S."/>
            <person name="Sirot L."/>
            <person name="Sirota M."/>
            <person name="Sisneros N.B."/>
            <person name="Smith C.D."/>
            <person name="Smith T.F."/>
            <person name="Spieth J."/>
            <person name="Stage D.E."/>
            <person name="Stark A."/>
            <person name="Stephan W."/>
            <person name="Strausberg R.L."/>
            <person name="Strempel S."/>
            <person name="Sturgill D."/>
            <person name="Sutton G."/>
            <person name="Sutton G.G."/>
            <person name="Tao W."/>
            <person name="Teichmann S."/>
            <person name="Tobari Y.N."/>
            <person name="Tomimura Y."/>
            <person name="Tsolas J.M."/>
            <person name="Valente V.L."/>
            <person name="Venter E."/>
            <person name="Venter J.C."/>
            <person name="Vicario S."/>
            <person name="Vieira F.G."/>
            <person name="Vilella A.J."/>
            <person name="Villasante A."/>
            <person name="Walenz B."/>
            <person name="Wang J."/>
            <person name="Wasserman M."/>
            <person name="Watts T."/>
            <person name="Wilson D."/>
            <person name="Wilson R.K."/>
            <person name="Wing R.A."/>
            <person name="Wolfner M.F."/>
            <person name="Wong A."/>
            <person name="Wong G.K."/>
            <person name="Wu C.I."/>
            <person name="Wu G."/>
            <person name="Yamamoto D."/>
            <person name="Yang H.P."/>
            <person name="Yang S.P."/>
            <person name="Yorke J.A."/>
            <person name="Yoshida K."/>
            <person name="Zdobnov E."/>
            <person name="Zhang P."/>
            <person name="Zhang Y."/>
            <person name="Zimin A.V."/>
            <person name="Baldwin J."/>
            <person name="Abdouelleil A."/>
            <person name="Abdulkadir J."/>
            <person name="Abebe A."/>
            <person name="Abera B."/>
            <person name="Abreu J."/>
            <person name="Acer S.C."/>
            <person name="Aftuck L."/>
            <person name="Alexander A."/>
            <person name="An P."/>
            <person name="Anderson E."/>
            <person name="Anderson S."/>
            <person name="Arachi H."/>
            <person name="Azer M."/>
            <person name="Bachantsang P."/>
            <person name="Barry A."/>
            <person name="Bayul T."/>
            <person name="Berlin A."/>
            <person name="Bessette D."/>
            <person name="Bloom T."/>
            <person name="Blye J."/>
            <person name="Boguslavskiy L."/>
            <person name="Bonnet C."/>
            <person name="Boukhgalter B."/>
            <person name="Bourzgui I."/>
            <person name="Brown A."/>
            <person name="Cahill P."/>
            <person name="Channer S."/>
            <person name="Cheshatsang Y."/>
            <person name="Chuda L."/>
            <person name="Citroen M."/>
            <person name="Collymore A."/>
            <person name="Cooke P."/>
            <person name="Costello M."/>
            <person name="D'Aco K."/>
            <person name="Daza R."/>
            <person name="De Haan G."/>
            <person name="DeGray S."/>
            <person name="DeMaso C."/>
            <person name="Dhargay N."/>
            <person name="Dooley K."/>
            <person name="Dooley E."/>
            <person name="Doricent M."/>
            <person name="Dorje P."/>
            <person name="Dorjee K."/>
            <person name="Dupes A."/>
            <person name="Elong R."/>
            <person name="Falk J."/>
            <person name="Farina A."/>
            <person name="Faro S."/>
            <person name="Ferguson D."/>
            <person name="Fisher S."/>
            <person name="Foley C.D."/>
            <person name="Franke A."/>
            <person name="Friedrich D."/>
            <person name="Gadbois L."/>
            <person name="Gearin G."/>
            <person name="Gearin C.R."/>
            <person name="Giannoukos G."/>
            <person name="Goode T."/>
            <person name="Graham J."/>
            <person name="Grandbois E."/>
            <person name="Grewal S."/>
            <person name="Gyaltsen K."/>
            <person name="Hafez N."/>
            <person name="Hagos B."/>
            <person name="Hall J."/>
            <person name="Henson C."/>
            <person name="Hollinger A."/>
            <person name="Honan T."/>
            <person name="Huard M.D."/>
            <person name="Hughes L."/>
            <person name="Hurhula B."/>
            <person name="Husby M.E."/>
            <person name="Kamat A."/>
            <person name="Kanga B."/>
            <person name="Kashin S."/>
            <person name="Khazanovich D."/>
            <person name="Kisner P."/>
            <person name="Lance K."/>
            <person name="Lara M."/>
            <person name="Lee W."/>
            <person name="Lennon N."/>
            <person name="Letendre F."/>
            <person name="LeVine R."/>
            <person name="Lipovsky A."/>
            <person name="Liu X."/>
            <person name="Liu J."/>
            <person name="Liu S."/>
            <person name="Lokyitsang T."/>
            <person name="Lokyitsang Y."/>
            <person name="Lubonja R."/>
            <person name="Lui A."/>
            <person name="MacDonald P."/>
            <person name="Magnisalis V."/>
            <person name="Maru K."/>
            <person name="Matthews C."/>
            <person name="McCusker W."/>
            <person name="McDonough S."/>
            <person name="Mehta T."/>
            <person name="Meldrim J."/>
            <person name="Meneus L."/>
            <person name="Mihai O."/>
            <person name="Mihalev A."/>
            <person name="Mihova T."/>
            <person name="Mittelman R."/>
            <person name="Mlenga V."/>
            <person name="Montmayeur A."/>
            <person name="Mulrain L."/>
            <person name="Navidi A."/>
            <person name="Naylor J."/>
            <person name="Negash T."/>
            <person name="Nguyen T."/>
            <person name="Nguyen N."/>
            <person name="Nicol R."/>
            <person name="Norbu C."/>
            <person name="Norbu N."/>
            <person name="Novod N."/>
            <person name="O'Neill B."/>
            <person name="Osman S."/>
            <person name="Markiewicz E."/>
            <person name="Oyono O.L."/>
            <person name="Patti C."/>
            <person name="Phunkhang P."/>
            <person name="Pierre F."/>
            <person name="Priest M."/>
            <person name="Raghuraman S."/>
            <person name="Rege F."/>
            <person name="Reyes R."/>
            <person name="Rise C."/>
            <person name="Rogov P."/>
            <person name="Ross K."/>
            <person name="Ryan E."/>
            <person name="Settipalli S."/>
            <person name="Shea T."/>
            <person name="Sherpa N."/>
            <person name="Shi L."/>
            <person name="Shih D."/>
            <person name="Sparrow T."/>
            <person name="Spaulding J."/>
            <person name="Stalker J."/>
            <person name="Stange-Thomann N."/>
            <person name="Stavropoulos S."/>
            <person name="Stone C."/>
            <person name="Strader C."/>
            <person name="Tesfaye S."/>
            <person name="Thomson T."/>
            <person name="Thoulutsang Y."/>
            <person name="Thoulutsang D."/>
            <person name="Topham K."/>
            <person name="Topping I."/>
            <person name="Tsamla T."/>
            <person name="Vassiliev H."/>
            <person name="Vo A."/>
            <person name="Wangchuk T."/>
            <person name="Wangdi T."/>
            <person name="Weiand M."/>
            <person name="Wilkinson J."/>
            <person name="Wilson A."/>
            <person name="Yadav S."/>
            <person name="Young G."/>
            <person name="Yu Q."/>
            <person name="Zembek L."/>
            <person name="Zhong D."/>
            <person name="Zimmer A."/>
            <person name="Zwirko Z."/>
            <person name="Jaffe D.B."/>
            <person name="Alvarez P."/>
            <person name="Brockman W."/>
            <person name="Butler J."/>
            <person name="Chin C."/>
            <person name="Gnerre S."/>
            <person name="Grabherr M."/>
            <person name="Kleber M."/>
            <person name="Mauceli E."/>
            <person name="MacCallum I."/>
        </authorList>
    </citation>
    <scope>NUCLEOTIDE SEQUENCE [LARGE SCALE GENOMIC DNA]</scope>
    <source>
        <strain evidence="10">Tai18E2 / Tucson 14021-0261.01</strain>
    </source>
</reference>
<feature type="domain" description="Tectonic-1-3 N-terminal" evidence="8">
    <location>
        <begin position="99"/>
        <end position="195"/>
    </location>
</feature>
<evidence type="ECO:0000259" key="7">
    <source>
        <dbReference type="Pfam" id="PF07773"/>
    </source>
</evidence>
<dbReference type="OrthoDB" id="2104337at2759"/>
<dbReference type="AlphaFoldDB" id="A0A0R1DJU4"/>
<dbReference type="InterPro" id="IPR011677">
    <property type="entry name" value="TCTN1-3_dom"/>
</dbReference>
<feature type="compositionally biased region" description="Low complexity" evidence="5">
    <location>
        <begin position="31"/>
        <end position="51"/>
    </location>
</feature>
<dbReference type="GO" id="GO:0035869">
    <property type="term" value="C:ciliary transition zone"/>
    <property type="evidence" value="ECO:0007669"/>
    <property type="project" value="EnsemblMetazoa"/>
</dbReference>
<evidence type="ECO:0000313" key="9">
    <source>
        <dbReference type="EMBL" id="KRJ97487.1"/>
    </source>
</evidence>
<evidence type="ECO:0000256" key="4">
    <source>
        <dbReference type="ARBA" id="ARBA00023180"/>
    </source>
</evidence>
<evidence type="ECO:0000256" key="5">
    <source>
        <dbReference type="SAM" id="MobiDB-lite"/>
    </source>
</evidence>
<evidence type="ECO:0000256" key="3">
    <source>
        <dbReference type="ARBA" id="ARBA00022794"/>
    </source>
</evidence>
<accession>A0A0R1DJU4</accession>
<evidence type="ECO:0000256" key="2">
    <source>
        <dbReference type="ARBA" id="ARBA00022729"/>
    </source>
</evidence>
<dbReference type="EMBL" id="CM000157">
    <property type="protein sequence ID" value="KRJ97487.1"/>
    <property type="molecule type" value="Genomic_DNA"/>
</dbReference>
<feature type="compositionally biased region" description="Polar residues" evidence="5">
    <location>
        <begin position="53"/>
        <end position="63"/>
    </location>
</feature>
<reference evidence="9 10" key="2">
    <citation type="journal article" date="2007" name="PLoS Biol.">
        <title>Principles of genome evolution in the Drosophila melanogaster species group.</title>
        <authorList>
            <person name="Ranz J.M."/>
            <person name="Maurin D."/>
            <person name="Chan Y.S."/>
            <person name="von Grotthuss M."/>
            <person name="Hillier L.W."/>
            <person name="Roote J."/>
            <person name="Ashburner M."/>
            <person name="Bergman C.M."/>
        </authorList>
    </citation>
    <scope>NUCLEOTIDE SEQUENCE [LARGE SCALE GENOMIC DNA]</scope>
    <source>
        <strain evidence="10">Tai18E2 / Tucson 14021-0261.01</strain>
    </source>
</reference>
<keyword evidence="4" id="KW-0325">Glycoprotein</keyword>
<dbReference type="PANTHER" id="PTHR14611">
    <property type="entry name" value="TECTONIC FAMILY MEMBER"/>
    <property type="match status" value="1"/>
</dbReference>
<comment type="similarity">
    <text evidence="1">Belongs to the tectonic family.</text>
</comment>
<dbReference type="Proteomes" id="UP000002282">
    <property type="component" value="Chromosome 2L"/>
</dbReference>
<keyword evidence="3" id="KW-0970">Cilium biogenesis/degradation</keyword>
<dbReference type="PANTHER" id="PTHR14611:SF2">
    <property type="entry name" value="TECTONIC"/>
    <property type="match status" value="1"/>
</dbReference>
<feature type="region of interest" description="Disordered" evidence="5">
    <location>
        <begin position="31"/>
        <end position="63"/>
    </location>
</feature>
<dbReference type="InterPro" id="IPR057724">
    <property type="entry name" value="TCTN1-3_N"/>
</dbReference>